<dbReference type="InterPro" id="IPR050237">
    <property type="entry name" value="ATP-dep_AMP-bd_enzyme"/>
</dbReference>
<dbReference type="InterPro" id="IPR045851">
    <property type="entry name" value="AMP-bd_C_sf"/>
</dbReference>
<dbReference type="PANTHER" id="PTHR43767">
    <property type="entry name" value="LONG-CHAIN-FATTY-ACID--COA LIGASE"/>
    <property type="match status" value="1"/>
</dbReference>
<dbReference type="InterPro" id="IPR042099">
    <property type="entry name" value="ANL_N_sf"/>
</dbReference>
<dbReference type="PANTHER" id="PTHR43767:SF1">
    <property type="entry name" value="NONRIBOSOMAL PEPTIDE SYNTHASE PES1 (EUROFUNG)-RELATED"/>
    <property type="match status" value="1"/>
</dbReference>
<evidence type="ECO:0000313" key="3">
    <source>
        <dbReference type="EMBL" id="ATY84237.1"/>
    </source>
</evidence>
<dbReference type="KEGG" id="kyr:CVV65_04130"/>
<accession>A0A2K8N603</accession>
<evidence type="ECO:0000313" key="4">
    <source>
        <dbReference type="Proteomes" id="UP000231932"/>
    </source>
</evidence>
<dbReference type="SUPFAM" id="SSF56801">
    <property type="entry name" value="Acetyl-CoA synthetase-like"/>
    <property type="match status" value="1"/>
</dbReference>
<dbReference type="Proteomes" id="UP000231932">
    <property type="component" value="Chromosome"/>
</dbReference>
<gene>
    <name evidence="3" type="ORF">CVV65_04130</name>
</gene>
<name>A0A2K8N603_9BACL</name>
<feature type="domain" description="AMP-binding enzyme C-terminal" evidence="2">
    <location>
        <begin position="459"/>
        <end position="536"/>
    </location>
</feature>
<dbReference type="InterPro" id="IPR025110">
    <property type="entry name" value="AMP-bd_C"/>
</dbReference>
<dbReference type="Pfam" id="PF13193">
    <property type="entry name" value="AMP-binding_C"/>
    <property type="match status" value="1"/>
</dbReference>
<dbReference type="GO" id="GO:0016878">
    <property type="term" value="F:acid-thiol ligase activity"/>
    <property type="evidence" value="ECO:0007669"/>
    <property type="project" value="UniProtKB-ARBA"/>
</dbReference>
<evidence type="ECO:0000259" key="2">
    <source>
        <dbReference type="Pfam" id="PF13193"/>
    </source>
</evidence>
<dbReference type="InterPro" id="IPR000873">
    <property type="entry name" value="AMP-dep_synth/lig_dom"/>
</dbReference>
<sequence length="566" mass="63023">MILASPERIREYTAEGYWGTETLWDRFRQYARVHPDRVALVDPPNKEELVGLSPERLTYRELEQAVGAVAQALVDRGLRKDDVVMVQLPNVWELAMLYLAVARAGGVIAPIPVQWRAKEFSYIAGLTEAAMFITTRQFRGFSGLDMARQLQGQLPALREILTLEDVREMARGAYDEERLGAIPMDANDIFTICWTSGTEAEPKGCPLSHNNWLFQARMLSKATGFGPHQTQLCVAPLVNMTAVGVNFIPWLTFGGTFVLHHPFDAEIFIGQMVQEQVNFTILVPAVINMIAKHPNVDQFDLRAVRTITTGSAPPSLWAMQEFKRRWGSEIVNIWGQNEGTGLVAGPVDVPDLARRADRFPDWGKSGVDWVVQGVRTKLVDPVTKGVLTEVGAVGELAYRGPNVMAGYYGRPDLTAKAFDEDGYFYTGDLFQRKEENFIGFFDRKKDIIIRGGFNISAQEVENTLLGHPKVADVAAVAMPDPVLGERTCVYVVPRDPGDPPTLEELVEFMKNRGVAVYKWPERLELIEAIPRNPVGKILKKELREDLRAKMGAGEESPSVPLAGTEG</sequence>
<dbReference type="Pfam" id="PF00501">
    <property type="entry name" value="AMP-binding"/>
    <property type="match status" value="1"/>
</dbReference>
<proteinExistence type="predicted"/>
<evidence type="ECO:0000259" key="1">
    <source>
        <dbReference type="Pfam" id="PF00501"/>
    </source>
</evidence>
<dbReference type="RefSeq" id="WP_100667065.1">
    <property type="nucleotide sequence ID" value="NZ_CP024955.1"/>
</dbReference>
<reference evidence="4" key="1">
    <citation type="submission" date="2017-11" db="EMBL/GenBank/DDBJ databases">
        <title>Complete Genome Sequence of Kyrpidia sp. Strain EA-1, a thermophilic, hydrogen-oxidizing Bacterium, isolated from the Azores.</title>
        <authorList>
            <person name="Reiner J.E."/>
            <person name="Lapp C.J."/>
            <person name="Bunk B."/>
            <person name="Gescher J."/>
        </authorList>
    </citation>
    <scope>NUCLEOTIDE SEQUENCE [LARGE SCALE GENOMIC DNA]</scope>
    <source>
        <strain evidence="4">EA-1</strain>
    </source>
</reference>
<organism evidence="3 4">
    <name type="scientific">Kyrpidia spormannii</name>
    <dbReference type="NCBI Taxonomy" id="2055160"/>
    <lineage>
        <taxon>Bacteria</taxon>
        <taxon>Bacillati</taxon>
        <taxon>Bacillota</taxon>
        <taxon>Bacilli</taxon>
        <taxon>Bacillales</taxon>
        <taxon>Alicyclobacillaceae</taxon>
        <taxon>Kyrpidia</taxon>
    </lineage>
</organism>
<keyword evidence="3" id="KW-0436">Ligase</keyword>
<feature type="domain" description="AMP-dependent synthetase/ligase" evidence="1">
    <location>
        <begin position="27"/>
        <end position="408"/>
    </location>
</feature>
<dbReference type="OrthoDB" id="9757771at2"/>
<keyword evidence="4" id="KW-1185">Reference proteome</keyword>
<dbReference type="AlphaFoldDB" id="A0A2K8N603"/>
<protein>
    <submittedName>
        <fullName evidence="3">2,3-dihydroxybenzoate-AMP ligase</fullName>
    </submittedName>
</protein>
<dbReference type="Gene3D" id="3.30.300.30">
    <property type="match status" value="1"/>
</dbReference>
<dbReference type="Gene3D" id="3.40.50.12780">
    <property type="entry name" value="N-terminal domain of ligase-like"/>
    <property type="match status" value="1"/>
</dbReference>
<dbReference type="EMBL" id="CP024955">
    <property type="protein sequence ID" value="ATY84237.1"/>
    <property type="molecule type" value="Genomic_DNA"/>
</dbReference>